<proteinExistence type="inferred from homology"/>
<comment type="caution">
    <text evidence="2">The sequence shown here is derived from an EMBL/GenBank/DDBJ whole genome shotgun (WGS) entry which is preliminary data.</text>
</comment>
<evidence type="ECO:0000313" key="2">
    <source>
        <dbReference type="EMBL" id="MDR6100450.1"/>
    </source>
</evidence>
<dbReference type="GO" id="GO:0047661">
    <property type="term" value="F:amino-acid racemase activity"/>
    <property type="evidence" value="ECO:0007669"/>
    <property type="project" value="InterPro"/>
</dbReference>
<reference evidence="2" key="1">
    <citation type="submission" date="2023-08" db="EMBL/GenBank/DDBJ databases">
        <title>Functional and genomic diversity of the sorghum phyllosphere microbiome.</title>
        <authorList>
            <person name="Shade A."/>
        </authorList>
    </citation>
    <scope>NUCLEOTIDE SEQUENCE</scope>
    <source>
        <strain evidence="2">SORGH_AS_0974</strain>
    </source>
</reference>
<dbReference type="RefSeq" id="WP_309769513.1">
    <property type="nucleotide sequence ID" value="NZ_JAVIZC010000001.1"/>
</dbReference>
<evidence type="ECO:0000256" key="1">
    <source>
        <dbReference type="ARBA" id="ARBA00038414"/>
    </source>
</evidence>
<dbReference type="Gene3D" id="3.40.50.12500">
    <property type="match status" value="1"/>
</dbReference>
<accession>A0AAJ2EPR4</accession>
<dbReference type="InterPro" id="IPR015942">
    <property type="entry name" value="Asp/Glu/hydantoin_racemase"/>
</dbReference>
<dbReference type="InterPro" id="IPR053714">
    <property type="entry name" value="Iso_Racemase_Enz_sf"/>
</dbReference>
<dbReference type="InterPro" id="IPR052186">
    <property type="entry name" value="Hydantoin_racemase-like"/>
</dbReference>
<dbReference type="AlphaFoldDB" id="A0AAJ2EPR4"/>
<evidence type="ECO:0000313" key="3">
    <source>
        <dbReference type="Proteomes" id="UP001255601"/>
    </source>
</evidence>
<name>A0AAJ2EPR4_9HYPH</name>
<protein>
    <submittedName>
        <fullName evidence="2">Asp/Glu/hydantoin racemase</fullName>
    </submittedName>
</protein>
<gene>
    <name evidence="2" type="ORF">QE369_000628</name>
</gene>
<dbReference type="PANTHER" id="PTHR28047:SF5">
    <property type="entry name" value="PROTEIN DCG1"/>
    <property type="match status" value="1"/>
</dbReference>
<dbReference type="PANTHER" id="PTHR28047">
    <property type="entry name" value="PROTEIN DCG1"/>
    <property type="match status" value="1"/>
</dbReference>
<organism evidence="2 3">
    <name type="scientific">Agrobacterium larrymoorei</name>
    <dbReference type="NCBI Taxonomy" id="160699"/>
    <lineage>
        <taxon>Bacteria</taxon>
        <taxon>Pseudomonadati</taxon>
        <taxon>Pseudomonadota</taxon>
        <taxon>Alphaproteobacteria</taxon>
        <taxon>Hyphomicrobiales</taxon>
        <taxon>Rhizobiaceae</taxon>
        <taxon>Rhizobium/Agrobacterium group</taxon>
        <taxon>Agrobacterium</taxon>
    </lineage>
</organism>
<dbReference type="Proteomes" id="UP001255601">
    <property type="component" value="Unassembled WGS sequence"/>
</dbReference>
<dbReference type="Pfam" id="PF01177">
    <property type="entry name" value="Asp_Glu_race"/>
    <property type="match status" value="1"/>
</dbReference>
<comment type="similarity">
    <text evidence="1">Belongs to the HyuE racemase family.</text>
</comment>
<sequence length="101" mass="10872">MKEIVKAQTEGFDTRISACLDETGLDAACTMAAKPVTAIVEASFHAASLVAHSFCVVTTLSRLASVIEDNIRRYGFANRFRCGYAINIPALALETGAFEKI</sequence>
<dbReference type="EMBL" id="JAVIZC010000001">
    <property type="protein sequence ID" value="MDR6100450.1"/>
    <property type="molecule type" value="Genomic_DNA"/>
</dbReference>